<reference evidence="1 2" key="1">
    <citation type="submission" date="2024-03" db="EMBL/GenBank/DDBJ databases">
        <authorList>
            <person name="Martinez-Hernandez J."/>
        </authorList>
    </citation>
    <scope>NUCLEOTIDE SEQUENCE [LARGE SCALE GENOMIC DNA]</scope>
</reference>
<proteinExistence type="predicted"/>
<evidence type="ECO:0000313" key="2">
    <source>
        <dbReference type="Proteomes" id="UP001497480"/>
    </source>
</evidence>
<dbReference type="Proteomes" id="UP001497480">
    <property type="component" value="Unassembled WGS sequence"/>
</dbReference>
<accession>A0AAV1XPJ9</accession>
<keyword evidence="2" id="KW-1185">Reference proteome</keyword>
<gene>
    <name evidence="1" type="ORF">LLUT_LOCUS24705</name>
</gene>
<dbReference type="AlphaFoldDB" id="A0AAV1XPJ9"/>
<dbReference type="EMBL" id="CAXHTB010000017">
    <property type="protein sequence ID" value="CAL0323645.1"/>
    <property type="molecule type" value="Genomic_DNA"/>
</dbReference>
<protein>
    <submittedName>
        <fullName evidence="1">Uncharacterized protein</fullName>
    </submittedName>
</protein>
<comment type="caution">
    <text evidence="1">The sequence shown here is derived from an EMBL/GenBank/DDBJ whole genome shotgun (WGS) entry which is preliminary data.</text>
</comment>
<sequence length="56" mass="6503">MKSGIHLKFDSLFSLINLSLTFSPSPFSFDTWRCQWRIRAPAITRSSVTLDLHGYR</sequence>
<evidence type="ECO:0000313" key="1">
    <source>
        <dbReference type="EMBL" id="CAL0323645.1"/>
    </source>
</evidence>
<name>A0AAV1XPJ9_LUPLU</name>
<organism evidence="1 2">
    <name type="scientific">Lupinus luteus</name>
    <name type="common">European yellow lupine</name>
    <dbReference type="NCBI Taxonomy" id="3873"/>
    <lineage>
        <taxon>Eukaryota</taxon>
        <taxon>Viridiplantae</taxon>
        <taxon>Streptophyta</taxon>
        <taxon>Embryophyta</taxon>
        <taxon>Tracheophyta</taxon>
        <taxon>Spermatophyta</taxon>
        <taxon>Magnoliopsida</taxon>
        <taxon>eudicotyledons</taxon>
        <taxon>Gunneridae</taxon>
        <taxon>Pentapetalae</taxon>
        <taxon>rosids</taxon>
        <taxon>fabids</taxon>
        <taxon>Fabales</taxon>
        <taxon>Fabaceae</taxon>
        <taxon>Papilionoideae</taxon>
        <taxon>50 kb inversion clade</taxon>
        <taxon>genistoids sensu lato</taxon>
        <taxon>core genistoids</taxon>
        <taxon>Genisteae</taxon>
        <taxon>Lupinus</taxon>
    </lineage>
</organism>